<evidence type="ECO:0000256" key="1">
    <source>
        <dbReference type="ARBA" id="ARBA00022729"/>
    </source>
</evidence>
<dbReference type="GO" id="GO:0004553">
    <property type="term" value="F:hydrolase activity, hydrolyzing O-glycosyl compounds"/>
    <property type="evidence" value="ECO:0007669"/>
    <property type="project" value="InterPro"/>
</dbReference>
<dbReference type="EMBL" id="ML119053">
    <property type="protein sequence ID" value="ROT39500.1"/>
    <property type="molecule type" value="Genomic_DNA"/>
</dbReference>
<feature type="active site" evidence="10">
    <location>
        <position position="118"/>
    </location>
</feature>
<evidence type="ECO:0000256" key="7">
    <source>
        <dbReference type="ARBA" id="ARBA00023326"/>
    </source>
</evidence>
<keyword evidence="2 11" id="KW-0378">Hydrolase</keyword>
<feature type="binding site" evidence="9">
    <location>
        <position position="310"/>
    </location>
    <ligand>
        <name>substrate</name>
    </ligand>
</feature>
<feature type="binding site" evidence="9">
    <location>
        <position position="78"/>
    </location>
    <ligand>
        <name>substrate</name>
    </ligand>
</feature>
<dbReference type="EC" id="3.2.1.-" evidence="11"/>
<dbReference type="PROSITE" id="PS00655">
    <property type="entry name" value="GLYCOSYL_HYDROL_F6_1"/>
    <property type="match status" value="1"/>
</dbReference>
<dbReference type="AlphaFoldDB" id="A0A3N2PYB3"/>
<keyword evidence="13" id="KW-1185">Reference proteome</keyword>
<dbReference type="SMR" id="A0A3N2PYB3"/>
<feature type="binding site" evidence="9">
    <location>
        <position position="76"/>
    </location>
    <ligand>
        <name>substrate</name>
    </ligand>
</feature>
<feature type="binding site" evidence="9">
    <location>
        <position position="213"/>
    </location>
    <ligand>
        <name>substrate</name>
    </ligand>
</feature>
<keyword evidence="7 11" id="KW-0624">Polysaccharide degradation</keyword>
<proteinExistence type="inferred from homology"/>
<dbReference type="RefSeq" id="XP_028467306.1">
    <property type="nucleotide sequence ID" value="XM_028607967.1"/>
</dbReference>
<dbReference type="InterPro" id="IPR036434">
    <property type="entry name" value="Beta_cellobiohydrolase_sf"/>
</dbReference>
<feature type="binding site" evidence="9">
    <location>
        <position position="210"/>
    </location>
    <ligand>
        <name>substrate</name>
    </ligand>
</feature>
<dbReference type="STRING" id="1314773.A0A3N2PYB3"/>
<keyword evidence="1 11" id="KW-0732">Signal</keyword>
<dbReference type="Proteomes" id="UP000272025">
    <property type="component" value="Unassembled WGS sequence"/>
</dbReference>
<keyword evidence="6 11" id="KW-0326">Glycosidase</keyword>
<evidence type="ECO:0000256" key="4">
    <source>
        <dbReference type="ARBA" id="ARBA00023157"/>
    </source>
</evidence>
<feature type="binding site" evidence="9">
    <location>
        <position position="338"/>
    </location>
    <ligand>
        <name>substrate</name>
    </ligand>
</feature>
<dbReference type="GeneID" id="39576445"/>
<feature type="signal peptide" evidence="11">
    <location>
        <begin position="1"/>
        <end position="18"/>
    </location>
</feature>
<organism evidence="12 13">
    <name type="scientific">Sodiomyces alkalinus (strain CBS 110278 / VKM F-3762 / F11)</name>
    <name type="common">Alkaliphilic filamentous fungus</name>
    <dbReference type="NCBI Taxonomy" id="1314773"/>
    <lineage>
        <taxon>Eukaryota</taxon>
        <taxon>Fungi</taxon>
        <taxon>Dikarya</taxon>
        <taxon>Ascomycota</taxon>
        <taxon>Pezizomycotina</taxon>
        <taxon>Sordariomycetes</taxon>
        <taxon>Hypocreomycetidae</taxon>
        <taxon>Glomerellales</taxon>
        <taxon>Plectosphaerellaceae</taxon>
        <taxon>Sodiomyces</taxon>
    </lineage>
</organism>
<gene>
    <name evidence="12" type="ORF">SODALDRAFT_275187</name>
</gene>
<dbReference type="PANTHER" id="PTHR34876">
    <property type="match status" value="1"/>
</dbReference>
<dbReference type="Gene3D" id="3.20.20.40">
    <property type="entry name" value="1, 4-beta cellobiohydrolase"/>
    <property type="match status" value="1"/>
</dbReference>
<evidence type="ECO:0000256" key="11">
    <source>
        <dbReference type="RuleBase" id="RU361186"/>
    </source>
</evidence>
<dbReference type="PANTHER" id="PTHR34876:SF4">
    <property type="entry name" value="1,4-BETA-D-GLUCAN CELLOBIOHYDROLASE C-RELATED"/>
    <property type="match status" value="1"/>
</dbReference>
<dbReference type="InterPro" id="IPR016288">
    <property type="entry name" value="Beta_cellobiohydrolase"/>
</dbReference>
<reference evidence="12 13" key="1">
    <citation type="journal article" date="2018" name="Mol. Ecol.">
        <title>The obligate alkalophilic soda-lake fungus Sodiomyces alkalinus has shifted to a protein diet.</title>
        <authorList>
            <person name="Grum-Grzhimaylo A.A."/>
            <person name="Falkoski D.L."/>
            <person name="van den Heuvel J."/>
            <person name="Valero-Jimenez C.A."/>
            <person name="Min B."/>
            <person name="Choi I.G."/>
            <person name="Lipzen A."/>
            <person name="Daum C.G."/>
            <person name="Aanen D.K."/>
            <person name="Tsang A."/>
            <person name="Henrissat B."/>
            <person name="Bilanenko E.N."/>
            <person name="de Vries R.P."/>
            <person name="van Kan J.A.L."/>
            <person name="Grigoriev I.V."/>
            <person name="Debets A.J.M."/>
        </authorList>
    </citation>
    <scope>NUCLEOTIDE SEQUENCE [LARGE SCALE GENOMIC DNA]</scope>
    <source>
        <strain evidence="12 13">F11</strain>
    </source>
</reference>
<feature type="chain" id="PRO_5017847558" description="Glucanase" evidence="11">
    <location>
        <begin position="19"/>
        <end position="389"/>
    </location>
</feature>
<evidence type="ECO:0000256" key="5">
    <source>
        <dbReference type="ARBA" id="ARBA00023277"/>
    </source>
</evidence>
<feature type="active site" description="Proton acceptor" evidence="8">
    <location>
        <position position="344"/>
    </location>
</feature>
<keyword evidence="5 11" id="KW-0119">Carbohydrate metabolism</keyword>
<name>A0A3N2PYB3_SODAK</name>
<evidence type="ECO:0000256" key="8">
    <source>
        <dbReference type="PIRSR" id="PIRSR001100-1"/>
    </source>
</evidence>
<keyword evidence="3 11" id="KW-0136">Cellulose degradation</keyword>
<protein>
    <recommendedName>
        <fullName evidence="11">Glucanase</fullName>
        <ecNumber evidence="11">3.2.1.-</ecNumber>
    </recommendedName>
</protein>
<dbReference type="InterPro" id="IPR001524">
    <property type="entry name" value="Glyco_hydro_6_CS"/>
</dbReference>
<evidence type="ECO:0000256" key="3">
    <source>
        <dbReference type="ARBA" id="ARBA00023001"/>
    </source>
</evidence>
<dbReference type="FunFam" id="3.20.20.40:FF:000001">
    <property type="entry name" value="Glucanase"/>
    <property type="match status" value="1"/>
</dbReference>
<dbReference type="SUPFAM" id="SSF51989">
    <property type="entry name" value="Glycosyl hydrolases family 6, cellulases"/>
    <property type="match status" value="1"/>
</dbReference>
<accession>A0A3N2PYB3</accession>
<feature type="active site" description="Proton donor" evidence="8">
    <location>
        <position position="165"/>
    </location>
</feature>
<feature type="binding site" evidence="9">
    <location>
        <position position="342"/>
    </location>
    <ligand>
        <name>substrate</name>
    </ligand>
</feature>
<dbReference type="PRINTS" id="PR00733">
    <property type="entry name" value="GLHYDRLASE6"/>
</dbReference>
<evidence type="ECO:0000256" key="6">
    <source>
        <dbReference type="ARBA" id="ARBA00023295"/>
    </source>
</evidence>
<sequence length="389" mass="42724">MTAKNLLLTAAALGTAMASPLKCKSGAYEGNPFEGIQLFPDPYYVDEIVNLAIPAMNDTELIRKAEVLTEVSTFQWLDIIDKIELMNTTLHEIREANNAGADPPYAATLVIYNFPDRDCSAEASAGELHIDQDGVNRYKNEYIEPIRELVEEFSDVRIIFAYEPDGLANLITNMGVPKCADAAPVYREVTEYALSTLDYPNVAIYIDAGHAGWLGWEGNLAPTAAEYAQVYRNAGSPRAVRGLVTNVSNYNGYNLTEPPAFTDPNVNWDESKFHAAIAPHLEAEGFPAHFIVDLGRAGQQPGGRDEWGHWCNIRDSGFGPRPDIDTGIDLLDAVVWVKPGGESDGTSDRSAQRFDEVCQSSSAFVPAPEAGHWFQEYFVMLLENASPPL</sequence>
<comment type="similarity">
    <text evidence="11">Belongs to the glycosyl hydrolase family 6.</text>
</comment>
<evidence type="ECO:0000256" key="2">
    <source>
        <dbReference type="ARBA" id="ARBA00022801"/>
    </source>
</evidence>
<evidence type="ECO:0000256" key="9">
    <source>
        <dbReference type="PIRSR" id="PIRSR001100-2"/>
    </source>
</evidence>
<evidence type="ECO:0000313" key="13">
    <source>
        <dbReference type="Proteomes" id="UP000272025"/>
    </source>
</evidence>
<dbReference type="OrthoDB" id="64893at2759"/>
<dbReference type="GO" id="GO:0030245">
    <property type="term" value="P:cellulose catabolic process"/>
    <property type="evidence" value="ECO:0007669"/>
    <property type="project" value="UniProtKB-KW"/>
</dbReference>
<evidence type="ECO:0000256" key="10">
    <source>
        <dbReference type="PROSITE-ProRule" id="PRU10056"/>
    </source>
</evidence>
<evidence type="ECO:0000313" key="12">
    <source>
        <dbReference type="EMBL" id="ROT39500.1"/>
    </source>
</evidence>
<dbReference type="Pfam" id="PF01341">
    <property type="entry name" value="Glyco_hydro_6"/>
    <property type="match status" value="1"/>
</dbReference>
<dbReference type="PIRSF" id="PIRSF001100">
    <property type="entry name" value="Beta_cellobiohydrolase"/>
    <property type="match status" value="1"/>
</dbReference>
<keyword evidence="4" id="KW-1015">Disulfide bond</keyword>
<feature type="binding site" evidence="9">
    <location>
        <position position="249"/>
    </location>
    <ligand>
        <name>substrate</name>
    </ligand>
</feature>